<keyword evidence="1" id="KW-0472">Membrane</keyword>
<dbReference type="AlphaFoldDB" id="A0A1V9FEN7"/>
<sequence>MPLTNNAPALIQKRPGFTTIVLITGAGLFILSLFFNCFCTDKGCRPSIDALVLGWAEMFEGNFAWLANPLLIVSWILLGMNKKGGMILALLASLFSLSFLFCHTIMEDEAGNMGIIKNVTTGYWLWVGSCVVTYVGALVGRVNNRKITG</sequence>
<dbReference type="OrthoDB" id="1272872at2"/>
<feature type="transmembrane region" description="Helical" evidence="1">
    <location>
        <begin position="121"/>
        <end position="140"/>
    </location>
</feature>
<evidence type="ECO:0000256" key="1">
    <source>
        <dbReference type="SAM" id="Phobius"/>
    </source>
</evidence>
<reference evidence="2 3" key="1">
    <citation type="submission" date="2016-03" db="EMBL/GenBank/DDBJ databases">
        <title>Niastella vici sp. nov., isolated from farmland soil.</title>
        <authorList>
            <person name="Chen L."/>
            <person name="Wang D."/>
            <person name="Yang S."/>
            <person name="Wang G."/>
        </authorList>
    </citation>
    <scope>NUCLEOTIDE SEQUENCE [LARGE SCALE GENOMIC DNA]</scope>
    <source>
        <strain evidence="2 3">DJ57</strain>
    </source>
</reference>
<organism evidence="2 3">
    <name type="scientific">Niastella vici</name>
    <dbReference type="NCBI Taxonomy" id="1703345"/>
    <lineage>
        <taxon>Bacteria</taxon>
        <taxon>Pseudomonadati</taxon>
        <taxon>Bacteroidota</taxon>
        <taxon>Chitinophagia</taxon>
        <taxon>Chitinophagales</taxon>
        <taxon>Chitinophagaceae</taxon>
        <taxon>Niastella</taxon>
    </lineage>
</organism>
<protein>
    <submittedName>
        <fullName evidence="2">Uncharacterized protein</fullName>
    </submittedName>
</protein>
<proteinExistence type="predicted"/>
<keyword evidence="1" id="KW-1133">Transmembrane helix</keyword>
<dbReference type="STRING" id="1703345.A3860_09565"/>
<dbReference type="RefSeq" id="WP_081155785.1">
    <property type="nucleotide sequence ID" value="NZ_LVYD01000124.1"/>
</dbReference>
<evidence type="ECO:0000313" key="3">
    <source>
        <dbReference type="Proteomes" id="UP000192796"/>
    </source>
</evidence>
<evidence type="ECO:0000313" key="2">
    <source>
        <dbReference type="EMBL" id="OQP56822.1"/>
    </source>
</evidence>
<name>A0A1V9FEN7_9BACT</name>
<gene>
    <name evidence="2" type="ORF">A3860_09565</name>
</gene>
<keyword evidence="3" id="KW-1185">Reference proteome</keyword>
<dbReference type="Proteomes" id="UP000192796">
    <property type="component" value="Unassembled WGS sequence"/>
</dbReference>
<keyword evidence="1" id="KW-0812">Transmembrane</keyword>
<feature type="transmembrane region" description="Helical" evidence="1">
    <location>
        <begin position="16"/>
        <end position="35"/>
    </location>
</feature>
<feature type="transmembrane region" description="Helical" evidence="1">
    <location>
        <begin position="87"/>
        <end position="106"/>
    </location>
</feature>
<accession>A0A1V9FEN7</accession>
<comment type="caution">
    <text evidence="2">The sequence shown here is derived from an EMBL/GenBank/DDBJ whole genome shotgun (WGS) entry which is preliminary data.</text>
</comment>
<dbReference type="EMBL" id="LVYD01000124">
    <property type="protein sequence ID" value="OQP56822.1"/>
    <property type="molecule type" value="Genomic_DNA"/>
</dbReference>